<comment type="subcellular location">
    <subcellularLocation>
        <location evidence="6">Cytoplasm</location>
    </subcellularLocation>
</comment>
<gene>
    <name evidence="6 9" type="primary">rsmI</name>
    <name evidence="9" type="ORF">RM532_02710</name>
</gene>
<keyword evidence="3 6" id="KW-0489">Methyltransferase</keyword>
<dbReference type="PIRSF" id="PIRSF005917">
    <property type="entry name" value="MTase_YraL"/>
    <property type="match status" value="1"/>
</dbReference>
<dbReference type="HAMAP" id="MF_01877">
    <property type="entry name" value="16SrRNA_methyltr_I"/>
    <property type="match status" value="1"/>
</dbReference>
<accession>A0ABU3BX74</accession>
<dbReference type="SUPFAM" id="SSF53790">
    <property type="entry name" value="Tetrapyrrole methylase"/>
    <property type="match status" value="1"/>
</dbReference>
<dbReference type="Gene3D" id="3.30.950.10">
    <property type="entry name" value="Methyltransferase, Cobalt-precorrin-4 Transmethylase, Domain 2"/>
    <property type="match status" value="1"/>
</dbReference>
<dbReference type="InterPro" id="IPR000878">
    <property type="entry name" value="4pyrrol_Mease"/>
</dbReference>
<proteinExistence type="inferred from homology"/>
<comment type="function">
    <text evidence="6">Catalyzes the 2'-O-methylation of the ribose of cytidine 1402 (C1402) in 16S rRNA.</text>
</comment>
<dbReference type="Pfam" id="PF23016">
    <property type="entry name" value="RsmI_C"/>
    <property type="match status" value="1"/>
</dbReference>
<comment type="caution">
    <text evidence="9">The sequence shown here is derived from an EMBL/GenBank/DDBJ whole genome shotgun (WGS) entry which is preliminary data.</text>
</comment>
<evidence type="ECO:0000256" key="4">
    <source>
        <dbReference type="ARBA" id="ARBA00022679"/>
    </source>
</evidence>
<dbReference type="Gene3D" id="3.40.1010.10">
    <property type="entry name" value="Cobalt-precorrin-4 Transmethylase, Domain 1"/>
    <property type="match status" value="1"/>
</dbReference>
<evidence type="ECO:0000256" key="1">
    <source>
        <dbReference type="ARBA" id="ARBA00022490"/>
    </source>
</evidence>
<sequence length="284" mass="30932">MTQTACLYIVATPIGNLGDLSTRAADVLRTADLVAAEDTRHSRRLLDSISADVRMLSLHEHNESQRVAQILERLDAGARIALICDAGTPLISDPGFVLVRAVRDAGHRVETLPGPCAAIAALSVSGLPTDRFVFEGFLPSRATARRRRLRELAGEPRTLVCYESSHRVAATVADIVTELGAERPVTLARELTKLHEQTVTLPAGELVDWLQADDQRRRGEFVLVIGGSEAPPPNETAGLTPERILRELLRSMPVARAARSTARLTGMPRNQLYELALTLRDATD</sequence>
<dbReference type="PANTHER" id="PTHR46111">
    <property type="entry name" value="RIBOSOMAL RNA SMALL SUBUNIT METHYLTRANSFERASE I"/>
    <property type="match status" value="1"/>
</dbReference>
<evidence type="ECO:0000313" key="9">
    <source>
        <dbReference type="EMBL" id="MDT0633865.1"/>
    </source>
</evidence>
<dbReference type="PANTHER" id="PTHR46111:SF1">
    <property type="entry name" value="RIBOSOMAL RNA SMALL SUBUNIT METHYLTRANSFERASE I"/>
    <property type="match status" value="1"/>
</dbReference>
<dbReference type="InterPro" id="IPR035996">
    <property type="entry name" value="4pyrrol_Methylase_sf"/>
</dbReference>
<keyword evidence="2 6" id="KW-0698">rRNA processing</keyword>
<dbReference type="CDD" id="cd11648">
    <property type="entry name" value="RsmI"/>
    <property type="match status" value="1"/>
</dbReference>
<dbReference type="Pfam" id="PF00590">
    <property type="entry name" value="TP_methylase"/>
    <property type="match status" value="1"/>
</dbReference>
<dbReference type="InterPro" id="IPR053910">
    <property type="entry name" value="RsmI_HTH"/>
</dbReference>
<dbReference type="InterPro" id="IPR014776">
    <property type="entry name" value="4pyrrole_Mease_sub2"/>
</dbReference>
<dbReference type="EMBL" id="JAVRIB010000002">
    <property type="protein sequence ID" value="MDT0633865.1"/>
    <property type="molecule type" value="Genomic_DNA"/>
</dbReference>
<keyword evidence="5 6" id="KW-0949">S-adenosyl-L-methionine</keyword>
<dbReference type="Proteomes" id="UP001251857">
    <property type="component" value="Unassembled WGS sequence"/>
</dbReference>
<reference evidence="9 10" key="1">
    <citation type="submission" date="2023-09" db="EMBL/GenBank/DDBJ databases">
        <authorList>
            <person name="Rey-Velasco X."/>
        </authorList>
    </citation>
    <scope>NUCLEOTIDE SEQUENCE [LARGE SCALE GENOMIC DNA]</scope>
    <source>
        <strain evidence="9 10">W335</strain>
    </source>
</reference>
<feature type="domain" description="Tetrapyrrole methylase" evidence="7">
    <location>
        <begin position="7"/>
        <end position="206"/>
    </location>
</feature>
<keyword evidence="10" id="KW-1185">Reference proteome</keyword>
<dbReference type="InterPro" id="IPR008189">
    <property type="entry name" value="rRNA_ssu_MeTfrase_I"/>
</dbReference>
<organism evidence="9 10">
    <name type="scientific">Spectribacter hydrogenoxidans</name>
    <dbReference type="NCBI Taxonomy" id="3075608"/>
    <lineage>
        <taxon>Bacteria</taxon>
        <taxon>Pseudomonadati</taxon>
        <taxon>Pseudomonadota</taxon>
        <taxon>Gammaproteobacteria</taxon>
        <taxon>Salinisphaerales</taxon>
        <taxon>Salinisphaeraceae</taxon>
        <taxon>Spectribacter</taxon>
    </lineage>
</organism>
<dbReference type="GO" id="GO:0032259">
    <property type="term" value="P:methylation"/>
    <property type="evidence" value="ECO:0007669"/>
    <property type="project" value="UniProtKB-KW"/>
</dbReference>
<dbReference type="NCBIfam" id="TIGR00096">
    <property type="entry name" value="16S rRNA (cytidine(1402)-2'-O)-methyltransferase"/>
    <property type="match status" value="1"/>
</dbReference>
<evidence type="ECO:0000256" key="5">
    <source>
        <dbReference type="ARBA" id="ARBA00022691"/>
    </source>
</evidence>
<name>A0ABU3BX74_9GAMM</name>
<evidence type="ECO:0000259" key="8">
    <source>
        <dbReference type="Pfam" id="PF23016"/>
    </source>
</evidence>
<dbReference type="InterPro" id="IPR014777">
    <property type="entry name" value="4pyrrole_Mease_sub1"/>
</dbReference>
<evidence type="ECO:0000256" key="6">
    <source>
        <dbReference type="HAMAP-Rule" id="MF_01877"/>
    </source>
</evidence>
<comment type="similarity">
    <text evidence="6">Belongs to the methyltransferase superfamily. RsmI family.</text>
</comment>
<dbReference type="RefSeq" id="WP_311651590.1">
    <property type="nucleotide sequence ID" value="NZ_JAVRIB010000002.1"/>
</dbReference>
<evidence type="ECO:0000313" key="10">
    <source>
        <dbReference type="Proteomes" id="UP001251857"/>
    </source>
</evidence>
<feature type="domain" description="RsmI HTH" evidence="8">
    <location>
        <begin position="242"/>
        <end position="280"/>
    </location>
</feature>
<protein>
    <recommendedName>
        <fullName evidence="6">Ribosomal RNA small subunit methyltransferase I</fullName>
        <ecNumber evidence="6">2.1.1.198</ecNumber>
    </recommendedName>
    <alternativeName>
        <fullName evidence="6">16S rRNA 2'-O-ribose C1402 methyltransferase</fullName>
    </alternativeName>
    <alternativeName>
        <fullName evidence="6">rRNA (cytidine-2'-O-)-methyltransferase RsmI</fullName>
    </alternativeName>
</protein>
<evidence type="ECO:0000259" key="7">
    <source>
        <dbReference type="Pfam" id="PF00590"/>
    </source>
</evidence>
<keyword evidence="4 6" id="KW-0808">Transferase</keyword>
<dbReference type="EC" id="2.1.1.198" evidence="6"/>
<evidence type="ECO:0000256" key="2">
    <source>
        <dbReference type="ARBA" id="ARBA00022552"/>
    </source>
</evidence>
<comment type="catalytic activity">
    <reaction evidence="6">
        <text>cytidine(1402) in 16S rRNA + S-adenosyl-L-methionine = 2'-O-methylcytidine(1402) in 16S rRNA + S-adenosyl-L-homocysteine + H(+)</text>
        <dbReference type="Rhea" id="RHEA:42924"/>
        <dbReference type="Rhea" id="RHEA-COMP:10285"/>
        <dbReference type="Rhea" id="RHEA-COMP:10286"/>
        <dbReference type="ChEBI" id="CHEBI:15378"/>
        <dbReference type="ChEBI" id="CHEBI:57856"/>
        <dbReference type="ChEBI" id="CHEBI:59789"/>
        <dbReference type="ChEBI" id="CHEBI:74495"/>
        <dbReference type="ChEBI" id="CHEBI:82748"/>
        <dbReference type="EC" id="2.1.1.198"/>
    </reaction>
</comment>
<dbReference type="GO" id="GO:0008168">
    <property type="term" value="F:methyltransferase activity"/>
    <property type="evidence" value="ECO:0007669"/>
    <property type="project" value="UniProtKB-KW"/>
</dbReference>
<evidence type="ECO:0000256" key="3">
    <source>
        <dbReference type="ARBA" id="ARBA00022603"/>
    </source>
</evidence>
<keyword evidence="1 6" id="KW-0963">Cytoplasm</keyword>